<keyword evidence="2" id="KW-0521">NADP</keyword>
<gene>
    <name evidence="4" type="ORF">HK100_002682</name>
</gene>
<comment type="caution">
    <text evidence="4">The sequence shown here is derived from an EMBL/GenBank/DDBJ whole genome shotgun (WGS) entry which is preliminary data.</text>
</comment>
<dbReference type="SUPFAM" id="SSF51735">
    <property type="entry name" value="NAD(P)-binding Rossmann-fold domains"/>
    <property type="match status" value="1"/>
</dbReference>
<evidence type="ECO:0000313" key="4">
    <source>
        <dbReference type="EMBL" id="KAJ3135411.1"/>
    </source>
</evidence>
<evidence type="ECO:0000256" key="1">
    <source>
        <dbReference type="ARBA" id="ARBA00006328"/>
    </source>
</evidence>
<protein>
    <recommendedName>
        <fullName evidence="3">NmrA-like domain-containing protein</fullName>
    </recommendedName>
</protein>
<feature type="domain" description="NmrA-like" evidence="3">
    <location>
        <begin position="1"/>
        <end position="280"/>
    </location>
</feature>
<keyword evidence="5" id="KW-1185">Reference proteome</keyword>
<dbReference type="PANTHER" id="PTHR42748:SF7">
    <property type="entry name" value="NMRA LIKE REDOX SENSOR 1-RELATED"/>
    <property type="match status" value="1"/>
</dbReference>
<evidence type="ECO:0000313" key="5">
    <source>
        <dbReference type="Proteomes" id="UP001211907"/>
    </source>
</evidence>
<comment type="similarity">
    <text evidence="1">Belongs to the NmrA-type oxidoreductase family.</text>
</comment>
<dbReference type="EMBL" id="JADGJH010000163">
    <property type="protein sequence ID" value="KAJ3135411.1"/>
    <property type="molecule type" value="Genomic_DNA"/>
</dbReference>
<sequence>MTQTFLVTGATGAQGGSAARQLILQGFKVHALVRNPLSKEAKSLHDLGVKIFKGDYMDIAAISEAIAGVSGVFLNTFPAEPERGEIKQAELFVAAAQAAKTVTTFVVSTVFHSSEKLEFVSAKPGYAFLKFYYTQKKGVEQVVKAAGFQYWTILRPDWLYYNYLAPPSKIHFPKYQSDHILTVSHEPSFKQTHFDPADVGKFAAAALAEPDKFHGETIELSHEPLTYTEIAGYLSKASGVEVIVEYRSQEETESLLATIPVLESQLLAKELKFDYDAHALEKYGIELRTLSEFLEREKPRLFETFGL</sequence>
<dbReference type="Gene3D" id="3.90.25.10">
    <property type="entry name" value="UDP-galactose 4-epimerase, domain 1"/>
    <property type="match status" value="1"/>
</dbReference>
<reference evidence="4" key="1">
    <citation type="submission" date="2020-05" db="EMBL/GenBank/DDBJ databases">
        <title>Phylogenomic resolution of chytrid fungi.</title>
        <authorList>
            <person name="Stajich J.E."/>
            <person name="Amses K."/>
            <person name="Simmons R."/>
            <person name="Seto K."/>
            <person name="Myers J."/>
            <person name="Bonds A."/>
            <person name="Quandt C.A."/>
            <person name="Barry K."/>
            <person name="Liu P."/>
            <person name="Grigoriev I."/>
            <person name="Longcore J.E."/>
            <person name="James T.Y."/>
        </authorList>
    </citation>
    <scope>NUCLEOTIDE SEQUENCE</scope>
    <source>
        <strain evidence="4">JEL0513</strain>
    </source>
</reference>
<proteinExistence type="inferred from homology"/>
<dbReference type="InterPro" id="IPR036291">
    <property type="entry name" value="NAD(P)-bd_dom_sf"/>
</dbReference>
<dbReference type="InterPro" id="IPR008030">
    <property type="entry name" value="NmrA-like"/>
</dbReference>
<dbReference type="Pfam" id="PF05368">
    <property type="entry name" value="NmrA"/>
    <property type="match status" value="1"/>
</dbReference>
<evidence type="ECO:0000256" key="2">
    <source>
        <dbReference type="ARBA" id="ARBA00022857"/>
    </source>
</evidence>
<name>A0AAD5XJG5_9FUNG</name>
<accession>A0AAD5XJG5</accession>
<dbReference type="PANTHER" id="PTHR42748">
    <property type="entry name" value="NITROGEN METABOLITE REPRESSION PROTEIN NMRA FAMILY MEMBER"/>
    <property type="match status" value="1"/>
</dbReference>
<dbReference type="AlphaFoldDB" id="A0AAD5XJG5"/>
<dbReference type="Proteomes" id="UP001211907">
    <property type="component" value="Unassembled WGS sequence"/>
</dbReference>
<evidence type="ECO:0000259" key="3">
    <source>
        <dbReference type="Pfam" id="PF05368"/>
    </source>
</evidence>
<dbReference type="InterPro" id="IPR051164">
    <property type="entry name" value="NmrA-like_oxidored"/>
</dbReference>
<dbReference type="Gene3D" id="3.40.50.720">
    <property type="entry name" value="NAD(P)-binding Rossmann-like Domain"/>
    <property type="match status" value="1"/>
</dbReference>
<organism evidence="4 5">
    <name type="scientific">Physocladia obscura</name>
    <dbReference type="NCBI Taxonomy" id="109957"/>
    <lineage>
        <taxon>Eukaryota</taxon>
        <taxon>Fungi</taxon>
        <taxon>Fungi incertae sedis</taxon>
        <taxon>Chytridiomycota</taxon>
        <taxon>Chytridiomycota incertae sedis</taxon>
        <taxon>Chytridiomycetes</taxon>
        <taxon>Chytridiales</taxon>
        <taxon>Chytriomycetaceae</taxon>
        <taxon>Physocladia</taxon>
    </lineage>
</organism>